<dbReference type="PROSITE" id="PS00866">
    <property type="entry name" value="CPSASE_1"/>
    <property type="match status" value="1"/>
</dbReference>
<evidence type="ECO:0000259" key="12">
    <source>
        <dbReference type="PROSITE" id="PS50975"/>
    </source>
</evidence>
<evidence type="ECO:0000256" key="6">
    <source>
        <dbReference type="ARBA" id="ARBA00022840"/>
    </source>
</evidence>
<evidence type="ECO:0000256" key="1">
    <source>
        <dbReference type="ARBA" id="ARBA00001953"/>
    </source>
</evidence>
<dbReference type="GO" id="GO:0003989">
    <property type="term" value="F:acetyl-CoA carboxylase activity"/>
    <property type="evidence" value="ECO:0007669"/>
    <property type="project" value="InterPro"/>
</dbReference>
<dbReference type="SUPFAM" id="SSF51246">
    <property type="entry name" value="Rudiment single hybrid motif"/>
    <property type="match status" value="1"/>
</dbReference>
<dbReference type="Gene3D" id="3.30.470.20">
    <property type="entry name" value="ATP-grasp fold, B domain"/>
    <property type="match status" value="1"/>
</dbReference>
<keyword evidence="3" id="KW-0436">Ligase</keyword>
<keyword evidence="2" id="KW-0444">Lipid biosynthesis</keyword>
<evidence type="ECO:0000256" key="7">
    <source>
        <dbReference type="ARBA" id="ARBA00023098"/>
    </source>
</evidence>
<dbReference type="InterPro" id="IPR005479">
    <property type="entry name" value="CPAse_ATP-bd"/>
</dbReference>
<proteinExistence type="predicted"/>
<dbReference type="InterPro" id="IPR029045">
    <property type="entry name" value="ClpP/crotonase-like_dom_sf"/>
</dbReference>
<keyword evidence="9" id="KW-0092">Biotin</keyword>
<dbReference type="InterPro" id="IPR005481">
    <property type="entry name" value="BC-like_N"/>
</dbReference>
<evidence type="ECO:0000256" key="3">
    <source>
        <dbReference type="ARBA" id="ARBA00022598"/>
    </source>
</evidence>
<feature type="domain" description="Lipoyl-binding" evidence="11">
    <location>
        <begin position="572"/>
        <end position="655"/>
    </location>
</feature>
<dbReference type="InterPro" id="IPR034733">
    <property type="entry name" value="AcCoA_carboxyl_beta"/>
</dbReference>
<evidence type="ECO:0000313" key="16">
    <source>
        <dbReference type="Proteomes" id="UP000444960"/>
    </source>
</evidence>
<dbReference type="PROSITE" id="PS00867">
    <property type="entry name" value="CPSASE_2"/>
    <property type="match status" value="1"/>
</dbReference>
<dbReference type="InterPro" id="IPR011764">
    <property type="entry name" value="Biotin_carboxylation_dom"/>
</dbReference>
<gene>
    <name evidence="15" type="ORF">nbrc107696_24820</name>
</gene>
<dbReference type="Pfam" id="PF08326">
    <property type="entry name" value="ACC_central"/>
    <property type="match status" value="1"/>
</dbReference>
<dbReference type="PANTHER" id="PTHR18866:SF127">
    <property type="match status" value="1"/>
</dbReference>
<dbReference type="FunFam" id="3.30.1490.20:FF:000003">
    <property type="entry name" value="acetyl-CoA carboxylase isoform X1"/>
    <property type="match status" value="1"/>
</dbReference>
<evidence type="ECO:0000259" key="14">
    <source>
        <dbReference type="PROSITE" id="PS50989"/>
    </source>
</evidence>
<dbReference type="Pfam" id="PF00289">
    <property type="entry name" value="Biotin_carb_N"/>
    <property type="match status" value="1"/>
</dbReference>
<name>A0A7I9V9F9_9ACTN</name>
<dbReference type="InterPro" id="IPR011763">
    <property type="entry name" value="COA_CT_C"/>
</dbReference>
<dbReference type="SUPFAM" id="SSF52440">
    <property type="entry name" value="PreATP-grasp domain"/>
    <property type="match status" value="1"/>
</dbReference>
<comment type="caution">
    <text evidence="15">The sequence shown here is derived from an EMBL/GenBank/DDBJ whole genome shotgun (WGS) entry which is preliminary data.</text>
</comment>
<dbReference type="Pfam" id="PF02786">
    <property type="entry name" value="CPSase_L_D2"/>
    <property type="match status" value="1"/>
</dbReference>
<evidence type="ECO:0000256" key="10">
    <source>
        <dbReference type="PROSITE-ProRule" id="PRU00409"/>
    </source>
</evidence>
<dbReference type="PROSITE" id="PS50968">
    <property type="entry name" value="BIOTINYL_LIPOYL"/>
    <property type="match status" value="1"/>
</dbReference>
<dbReference type="InterPro" id="IPR050856">
    <property type="entry name" value="Biotin_carboxylase_complex"/>
</dbReference>
<feature type="domain" description="Biotin carboxylation" evidence="13">
    <location>
        <begin position="1"/>
        <end position="452"/>
    </location>
</feature>
<accession>A0A7I9V9F9</accession>
<evidence type="ECO:0000256" key="9">
    <source>
        <dbReference type="ARBA" id="ARBA00023267"/>
    </source>
</evidence>
<dbReference type="GO" id="GO:0046872">
    <property type="term" value="F:metal ion binding"/>
    <property type="evidence" value="ECO:0007669"/>
    <property type="project" value="InterPro"/>
</dbReference>
<dbReference type="InterPro" id="IPR011761">
    <property type="entry name" value="ATP-grasp"/>
</dbReference>
<feature type="domain" description="ATP-grasp" evidence="12">
    <location>
        <begin position="125"/>
        <end position="323"/>
    </location>
</feature>
<dbReference type="InterPro" id="IPR000089">
    <property type="entry name" value="Biotin_lipoyl"/>
</dbReference>
<sequence>MFNRIAIVNRGEAGMRLINAVRDLNAETGQNIEVVALHTDVDRTATYVREADIAYEIGAAADRPYIDLAVLRRALVETEVDAAWVGWGFVAEDPAFAELCDDIGITFIGPSADAMRKLGDKIGAKIIAEEVGVPVAPWSNGPVDNLEDAKAAAAHIGYPLMLKATAGGGGRGIRKVSDDSELEDAYQRTREEAERAFGSGVVFLERLVTGARHVEVQVIADGQGTAWALGVRDCSVQRRNQKVIEESSSPVLSTEQADEVKASAERLANAVGYRGAATVEFLYHPGEKLFAFLEVNTRLQVEHPITELTNSFDLVRAQLHVASGGTLDGEKPVERGHAIEARLNAEDPDRDFAPAPGRIARLDLPTGPGIRVDTGVSEGDTIPADFDSMIAKVIAYGRNRDEALGRLRRAMSRTGVIIEGGATNKSFVLDLLIQPEVIDASADTGWIDRVREEGRLVSHKDSTVALAAAAIDAYEEEETAERTRLLVTAAGGRPQVLHESGRPLDFKLRGAAYRVRVARIGAHRFRVVVEAGDLVRTADVALERFDEHAGQATIDGVRYRLLTDTHGPIHLVDVDGVTHRVSRDEGGVVRSPAPALVIATPLEVGAEVEAGDPVLVLESMKMETVLRAPFKARLKECAVSVGAQVETGAPLLRLEPLQDDAEAADTGDVAVIDLPAAPAIESTDELVGRGLEDLRSLLLGFDVDPDDNSRVLSDYLTARDAAVAAGFVPQDGESELLTVFADIAALSERRPSDAVDTDDRVHSARENFHTYLQSLDVDVAGVPERFQVKLSSALAHYGVDDLDRTPDLEEAVFRIFLALGRTDTVPVITTVLRRWLAEPAPAAGDDNVETAGRALERLVDAAQTRFPAVADLARGVLFTWYGQPRLLGDRERVYTKVRADLAHLDANPAAADRADRVSEMVRSTVPLVSILSERLEHDDLDDTVMLEVLTRRYYGNKGLSDVRSHRDGGCTFVVAERNGTSLASIATSFENLPTALAGLADLSAQTPAIDADVYVRWENQPDDFDGLATALYEVISAQVLPDRVRRITVTVAGRGDDTMHHHFTFRPAATGLAEDRLIRGLHPHIARRMQMERLRKFDLTRLSSSDDEEVYLFRCVAKANPADDRLIAFAQIRDLTAVTDDDGLLTLPTAETTFATCVDTIRSAQAQRPRGKRFNTNRIVMYIWPTLDVSREQVRKIVAHTVRTQSVDGAGLEEIMLIARQRDRDTRELSKVAIHITFDAAGVPEVRVDDPTDEAVTPIDAYRQKVLKASSRGTSYPYELVETLGDFTEYDLDDAGALAPVDRAKGRNTAAVVVGTVSTPTAKHPEGVRRVVMLGDPTKALGALTEPECRRYIAALDLAEAERLPVEWYAISSGAAVQMDSGTENLDWVAAALKRIVEFTQDGGEINIVVSGINVGGQAYWNAEATMLMHTKGILVMTPDSSMVLTGKQALDFSGGVSAEDNFGLGGYDRIMGPNGEAQYWAPDMQGAVDTMMSHYDHTYVAPGEDGPRGASTSDPIDRDISDFPHVLEGSDFTTVGEIFSATANPDRKKPFDIRSVMRAVTDQDAPIVERWAGMADAETVVAADTHLGGHAVTLIGIESTPVSRRGFLPTDGPDTFSAGTLFPQSSKKAARAINAASGNRPVVVLANLSGFDGSPESLRKLQLEYGAEIGRAIINFDGPIVFCVISRYHGGAFVVFSKALNPNMTVLAIDGSFASVLGGAPAAAVVFSGEVGVRTAKDPRVEALAERVAEAIGADRATLAAELDELRTSVRAEKIAEMAAEFDAVHDIHRAVRVGSVDEVIAASDLRPKLIGAITK</sequence>
<evidence type="ECO:0000256" key="2">
    <source>
        <dbReference type="ARBA" id="ARBA00022516"/>
    </source>
</evidence>
<evidence type="ECO:0000256" key="5">
    <source>
        <dbReference type="ARBA" id="ARBA00022832"/>
    </source>
</evidence>
<dbReference type="SUPFAM" id="SSF56059">
    <property type="entry name" value="Glutathione synthetase ATP-binding domain-like"/>
    <property type="match status" value="1"/>
</dbReference>
<keyword evidence="6 10" id="KW-0067">ATP-binding</keyword>
<dbReference type="GO" id="GO:0005524">
    <property type="term" value="F:ATP binding"/>
    <property type="evidence" value="ECO:0007669"/>
    <property type="project" value="UniProtKB-UniRule"/>
</dbReference>
<dbReference type="Gene3D" id="2.40.50.100">
    <property type="match status" value="1"/>
</dbReference>
<dbReference type="PROSITE" id="PS50975">
    <property type="entry name" value="ATP_GRASP"/>
    <property type="match status" value="1"/>
</dbReference>
<keyword evidence="16" id="KW-1185">Reference proteome</keyword>
<dbReference type="InterPro" id="IPR011053">
    <property type="entry name" value="Single_hybrid_motif"/>
</dbReference>
<dbReference type="Pfam" id="PF00364">
    <property type="entry name" value="Biotin_lipoyl"/>
    <property type="match status" value="1"/>
</dbReference>
<dbReference type="Pfam" id="PF01039">
    <property type="entry name" value="Carboxyl_trans"/>
    <property type="match status" value="1"/>
</dbReference>
<dbReference type="InterPro" id="IPR016185">
    <property type="entry name" value="PreATP-grasp_dom_sf"/>
</dbReference>
<dbReference type="InterPro" id="IPR011054">
    <property type="entry name" value="Rudment_hybrid_motif"/>
</dbReference>
<protein>
    <submittedName>
        <fullName evidence="15">Fused acetyl/propionyl-CoA carboxylase subuit alpha/methylmalonyl-CoA decarboxylase subunit alpha</fullName>
    </submittedName>
</protein>
<feature type="domain" description="CoA carboxyltransferase C-terminal" evidence="14">
    <location>
        <begin position="1538"/>
        <end position="1817"/>
    </location>
</feature>
<dbReference type="SMART" id="SM00878">
    <property type="entry name" value="Biotin_carb_C"/>
    <property type="match status" value="1"/>
</dbReference>
<dbReference type="OrthoDB" id="4435847at2"/>
<evidence type="ECO:0000259" key="11">
    <source>
        <dbReference type="PROSITE" id="PS50968"/>
    </source>
</evidence>
<reference evidence="16" key="1">
    <citation type="submission" date="2019-06" db="EMBL/GenBank/DDBJ databases">
        <title>Gordonia isolated from sludge of a wastewater treatment plant.</title>
        <authorList>
            <person name="Tamura T."/>
            <person name="Aoyama K."/>
            <person name="Kang Y."/>
            <person name="Saito S."/>
            <person name="Akiyama N."/>
            <person name="Yazawa K."/>
            <person name="Gonoi T."/>
            <person name="Mikami Y."/>
        </authorList>
    </citation>
    <scope>NUCLEOTIDE SEQUENCE [LARGE SCALE GENOMIC DNA]</scope>
    <source>
        <strain evidence="16">NBRC 107696</strain>
    </source>
</reference>
<dbReference type="GO" id="GO:0006633">
    <property type="term" value="P:fatty acid biosynthetic process"/>
    <property type="evidence" value="ECO:0007669"/>
    <property type="project" value="UniProtKB-KW"/>
</dbReference>
<dbReference type="Pfam" id="PF02785">
    <property type="entry name" value="Biotin_carb_C"/>
    <property type="match status" value="1"/>
</dbReference>
<dbReference type="CDD" id="cd06850">
    <property type="entry name" value="biotinyl_domain"/>
    <property type="match status" value="1"/>
</dbReference>
<dbReference type="Proteomes" id="UP000444960">
    <property type="component" value="Unassembled WGS sequence"/>
</dbReference>
<evidence type="ECO:0000256" key="4">
    <source>
        <dbReference type="ARBA" id="ARBA00022741"/>
    </source>
</evidence>
<dbReference type="RefSeq" id="WP_161895804.1">
    <property type="nucleotide sequence ID" value="NZ_BJOV01000005.1"/>
</dbReference>
<keyword evidence="7" id="KW-0443">Lipid metabolism</keyword>
<keyword evidence="8" id="KW-0275">Fatty acid biosynthesis</keyword>
<dbReference type="InterPro" id="IPR005482">
    <property type="entry name" value="Biotin_COase_C"/>
</dbReference>
<dbReference type="PROSITE" id="PS50979">
    <property type="entry name" value="BC"/>
    <property type="match status" value="1"/>
</dbReference>
<dbReference type="SUPFAM" id="SSF52096">
    <property type="entry name" value="ClpP/crotonase"/>
    <property type="match status" value="2"/>
</dbReference>
<dbReference type="EMBL" id="BJOV01000005">
    <property type="protein sequence ID" value="GEE02036.1"/>
    <property type="molecule type" value="Genomic_DNA"/>
</dbReference>
<evidence type="ECO:0000256" key="8">
    <source>
        <dbReference type="ARBA" id="ARBA00023160"/>
    </source>
</evidence>
<keyword evidence="5" id="KW-0276">Fatty acid metabolism</keyword>
<evidence type="ECO:0000313" key="15">
    <source>
        <dbReference type="EMBL" id="GEE02036.1"/>
    </source>
</evidence>
<dbReference type="InterPro" id="IPR013537">
    <property type="entry name" value="AcCoA_COase_cen"/>
</dbReference>
<keyword evidence="4 10" id="KW-0547">Nucleotide-binding</keyword>
<organism evidence="15 16">
    <name type="scientific">Gordonia spumicola</name>
    <dbReference type="NCBI Taxonomy" id="589161"/>
    <lineage>
        <taxon>Bacteria</taxon>
        <taxon>Bacillati</taxon>
        <taxon>Actinomycetota</taxon>
        <taxon>Actinomycetes</taxon>
        <taxon>Mycobacteriales</taxon>
        <taxon>Gordoniaceae</taxon>
        <taxon>Gordonia</taxon>
    </lineage>
</organism>
<evidence type="ECO:0000259" key="13">
    <source>
        <dbReference type="PROSITE" id="PS50979"/>
    </source>
</evidence>
<dbReference type="PANTHER" id="PTHR18866">
    <property type="entry name" value="CARBOXYLASE:PYRUVATE/ACETYL-COA/PROPIONYL-COA CARBOXYLASE"/>
    <property type="match status" value="1"/>
</dbReference>
<dbReference type="Gene3D" id="3.90.226.10">
    <property type="entry name" value="2-enoyl-CoA Hydratase, Chain A, domain 1"/>
    <property type="match status" value="2"/>
</dbReference>
<dbReference type="PROSITE" id="PS50989">
    <property type="entry name" value="COA_CT_CTER"/>
    <property type="match status" value="1"/>
</dbReference>
<comment type="cofactor">
    <cofactor evidence="1">
        <name>biotin</name>
        <dbReference type="ChEBI" id="CHEBI:57586"/>
    </cofactor>
</comment>
<dbReference type="SUPFAM" id="SSF51230">
    <property type="entry name" value="Single hybrid motif"/>
    <property type="match status" value="1"/>
</dbReference>